<evidence type="ECO:0000313" key="6">
    <source>
        <dbReference type="Proteomes" id="UP000434957"/>
    </source>
</evidence>
<keyword evidence="1" id="KW-0547">Nucleotide-binding</keyword>
<dbReference type="SUPFAM" id="SSF52540">
    <property type="entry name" value="P-loop containing nucleoside triphosphate hydrolases"/>
    <property type="match status" value="2"/>
</dbReference>
<dbReference type="GO" id="GO:0043139">
    <property type="term" value="F:5'-3' DNA helicase activity"/>
    <property type="evidence" value="ECO:0007669"/>
    <property type="project" value="UniProtKB-EC"/>
</dbReference>
<keyword evidence="1" id="KW-0234">DNA repair</keyword>
<dbReference type="PANTHER" id="PTHR10492">
    <property type="match status" value="1"/>
</dbReference>
<dbReference type="GO" id="GO:0006310">
    <property type="term" value="P:DNA recombination"/>
    <property type="evidence" value="ECO:0007669"/>
    <property type="project" value="UniProtKB-KW"/>
</dbReference>
<dbReference type="Gene3D" id="3.40.50.300">
    <property type="entry name" value="P-loop containing nucleotide triphosphate hydrolases"/>
    <property type="match status" value="1"/>
</dbReference>
<comment type="similarity">
    <text evidence="1">Belongs to the helicase family.</text>
</comment>
<dbReference type="Proteomes" id="UP000434957">
    <property type="component" value="Unassembled WGS sequence"/>
</dbReference>
<keyword evidence="1" id="KW-0227">DNA damage</keyword>
<protein>
    <recommendedName>
        <fullName evidence="1">ATP-dependent DNA helicase</fullName>
        <ecNumber evidence="1">5.6.2.3</ecNumber>
    </recommendedName>
</protein>
<dbReference type="InterPro" id="IPR010285">
    <property type="entry name" value="DNA_helicase_pif1-like_DEAD"/>
</dbReference>
<feature type="domain" description="DNA helicase Pif1-like 2B" evidence="4">
    <location>
        <begin position="711"/>
        <end position="757"/>
    </location>
</feature>
<keyword evidence="1" id="KW-0378">Hydrolase</keyword>
<gene>
    <name evidence="5" type="ORF">PR003_g7575</name>
</gene>
<keyword evidence="1" id="KW-0067">ATP-binding</keyword>
<dbReference type="EMBL" id="QXFT01000360">
    <property type="protein sequence ID" value="KAE9346161.1"/>
    <property type="molecule type" value="Genomic_DNA"/>
</dbReference>
<reference evidence="5 6" key="1">
    <citation type="submission" date="2018-08" db="EMBL/GenBank/DDBJ databases">
        <title>Genomic investigation of the strawberry pathogen Phytophthora fragariae indicates pathogenicity is determined by transcriptional variation in three key races.</title>
        <authorList>
            <person name="Adams T.M."/>
            <person name="Armitage A.D."/>
            <person name="Sobczyk M.K."/>
            <person name="Bates H.J."/>
            <person name="Dunwell J.M."/>
            <person name="Nellist C.F."/>
            <person name="Harrison R.J."/>
        </authorList>
    </citation>
    <scope>NUCLEOTIDE SEQUENCE [LARGE SCALE GENOMIC DNA]</scope>
    <source>
        <strain evidence="5 6">SCRP333</strain>
    </source>
</reference>
<evidence type="ECO:0000259" key="4">
    <source>
        <dbReference type="Pfam" id="PF21530"/>
    </source>
</evidence>
<dbReference type="PANTHER" id="PTHR10492:SF57">
    <property type="entry name" value="ATP-DEPENDENT DNA HELICASE"/>
    <property type="match status" value="1"/>
</dbReference>
<keyword evidence="1" id="KW-0233">DNA recombination</keyword>
<organism evidence="5 6">
    <name type="scientific">Phytophthora rubi</name>
    <dbReference type="NCBI Taxonomy" id="129364"/>
    <lineage>
        <taxon>Eukaryota</taxon>
        <taxon>Sar</taxon>
        <taxon>Stramenopiles</taxon>
        <taxon>Oomycota</taxon>
        <taxon>Peronosporomycetes</taxon>
        <taxon>Peronosporales</taxon>
        <taxon>Peronosporaceae</taxon>
        <taxon>Phytophthora</taxon>
    </lineage>
</organism>
<feature type="domain" description="Helitron helicase-like" evidence="3">
    <location>
        <begin position="10"/>
        <end position="128"/>
    </location>
</feature>
<dbReference type="GO" id="GO:0016787">
    <property type="term" value="F:hydrolase activity"/>
    <property type="evidence" value="ECO:0007669"/>
    <property type="project" value="UniProtKB-KW"/>
</dbReference>
<proteinExistence type="inferred from homology"/>
<evidence type="ECO:0000259" key="3">
    <source>
        <dbReference type="Pfam" id="PF14214"/>
    </source>
</evidence>
<dbReference type="Pfam" id="PF05970">
    <property type="entry name" value="PIF1"/>
    <property type="match status" value="1"/>
</dbReference>
<name>A0A6A4FTM1_9STRA</name>
<comment type="caution">
    <text evidence="5">The sequence shown here is derived from an EMBL/GenBank/DDBJ whole genome shotgun (WGS) entry which is preliminary data.</text>
</comment>
<dbReference type="GO" id="GO:0006281">
    <property type="term" value="P:DNA repair"/>
    <property type="evidence" value="ECO:0007669"/>
    <property type="project" value="UniProtKB-KW"/>
</dbReference>
<dbReference type="InterPro" id="IPR049163">
    <property type="entry name" value="Pif1-like_2B_dom"/>
</dbReference>
<evidence type="ECO:0000256" key="1">
    <source>
        <dbReference type="RuleBase" id="RU363044"/>
    </source>
</evidence>
<keyword evidence="6" id="KW-1185">Reference proteome</keyword>
<feature type="domain" description="DNA helicase Pif1-like DEAD-box helicase" evidence="2">
    <location>
        <begin position="375"/>
        <end position="598"/>
    </location>
</feature>
<dbReference type="InterPro" id="IPR027417">
    <property type="entry name" value="P-loop_NTPase"/>
</dbReference>
<accession>A0A6A4FTM1</accession>
<comment type="cofactor">
    <cofactor evidence="1">
        <name>Mg(2+)</name>
        <dbReference type="ChEBI" id="CHEBI:18420"/>
    </cofactor>
</comment>
<dbReference type="InterPro" id="IPR025476">
    <property type="entry name" value="Helitron_helicase-like"/>
</dbReference>
<evidence type="ECO:0000313" key="5">
    <source>
        <dbReference type="EMBL" id="KAE9346161.1"/>
    </source>
</evidence>
<comment type="catalytic activity">
    <reaction evidence="1">
        <text>ATP + H2O = ADP + phosphate + H(+)</text>
        <dbReference type="Rhea" id="RHEA:13065"/>
        <dbReference type="ChEBI" id="CHEBI:15377"/>
        <dbReference type="ChEBI" id="CHEBI:15378"/>
        <dbReference type="ChEBI" id="CHEBI:30616"/>
        <dbReference type="ChEBI" id="CHEBI:43474"/>
        <dbReference type="ChEBI" id="CHEBI:456216"/>
        <dbReference type="EC" id="5.6.2.3"/>
    </reaction>
</comment>
<keyword evidence="1" id="KW-0347">Helicase</keyword>
<dbReference type="Pfam" id="PF14214">
    <property type="entry name" value="Helitron_like_N"/>
    <property type="match status" value="1"/>
</dbReference>
<dbReference type="GO" id="GO:0005524">
    <property type="term" value="F:ATP binding"/>
    <property type="evidence" value="ECO:0007669"/>
    <property type="project" value="UniProtKB-KW"/>
</dbReference>
<dbReference type="GO" id="GO:0000723">
    <property type="term" value="P:telomere maintenance"/>
    <property type="evidence" value="ECO:0007669"/>
    <property type="project" value="InterPro"/>
</dbReference>
<dbReference type="AlphaFoldDB" id="A0A6A4FTM1"/>
<evidence type="ECO:0000259" key="2">
    <source>
        <dbReference type="Pfam" id="PF05970"/>
    </source>
</evidence>
<dbReference type="EC" id="5.6.2.3" evidence="1"/>
<sequence length="873" mass="98561">MLGDHTLTRSAQGLQETGTHIILSSKFPGGVRYMRQQYYDSMAIVRQFGKPDLFVTVTTNPKWPEIQANLLPGQTPSDRPDIVTRVFKMKLKAILEDITKKRVFGDMQAFVYVIEFQKRGLPHAHILIILKGDSKPRSSAEYDRFVCAEIPSRELHPDLYETVTTCMIHGPCGKGINSSCVGEDGKCSKRVPKAFLDQTRVDGDGYPVYRRRQSGPVDPAFQHGPQMSSSVRFVSKRIRNPRRNGPKSRREAMVVDNRWVVPYNPYLCQKYNCRINVEICSTVQSVKYLYKYVYKGQDRATVSLRSQQQRRSLVEAVDTNQDQQNVDEIQQYLDARYLSPPEACWTIVKNRNRLIEDETSYNFHELTRGVKSRSLNGDQQFVYDKVMNAVLGDGGDASIPHLSGKQFFVDGPGGTGKSFMLEKVLASVRRTGRIALVVAGSGIAAQLLTGGRTAHSTFRLPLDPDETSTCNFGLRSSEAALLKRTSLIVWDEAPMTRRYQYEALDRTLRDLLKNDMHFGGITMLLSVDFRQTLPVIPRARPAEVISASLKRSPLWMNFECLRLTTNMRVQAAQDPTTAQNARQFAEYLLRVGDGRHDTSAALGSDYIKIPRDMLLDTSTLHSLDNEDQQTPSARLALLIEKVYADYNGGNQPFGYFADRIILTPKNIDVLAINDMILDRLPGPTEEYRSVDTFDGDDELERQEHSDLYPPEFLNTISLSGMPPHRLRLKVGAPVMLIRNLNTKEGLCNGTRMRVLELRPNCMKAVIMSGAFAGKEVIIPRVTLISKNSGFPFELRRKQFPVQVAFAMTINKSQGQSIKHVGPFLQEPVFAHGQFYVAIPRVTARRSITILVENPAMVDDEVYTKNIVYREVVV</sequence>
<dbReference type="Pfam" id="PF21530">
    <property type="entry name" value="Pif1_2B_dom"/>
    <property type="match status" value="1"/>
</dbReference>